<keyword evidence="1" id="KW-0812">Transmembrane</keyword>
<keyword evidence="1" id="KW-1133">Transmembrane helix</keyword>
<dbReference type="EMBL" id="VOHK01000002">
    <property type="protein sequence ID" value="TWT22398.1"/>
    <property type="molecule type" value="Genomic_DNA"/>
</dbReference>
<keyword evidence="1" id="KW-0472">Membrane</keyword>
<comment type="caution">
    <text evidence="2">The sequence shown here is derived from an EMBL/GenBank/DDBJ whole genome shotgun (WGS) entry which is preliminary data.</text>
</comment>
<evidence type="ECO:0008006" key="4">
    <source>
        <dbReference type="Google" id="ProtNLM"/>
    </source>
</evidence>
<dbReference type="RefSeq" id="WP_146385706.1">
    <property type="nucleotide sequence ID" value="NZ_VOHK01000002.1"/>
</dbReference>
<protein>
    <recommendedName>
        <fullName evidence="4">Thioredoxin domain-containing protein</fullName>
    </recommendedName>
</protein>
<name>A0A5C5U909_9GAMM</name>
<accession>A0A5C5U909</accession>
<dbReference type="AlphaFoldDB" id="A0A5C5U909"/>
<gene>
    <name evidence="2" type="ORF">FQY83_05045</name>
</gene>
<keyword evidence="3" id="KW-1185">Reference proteome</keyword>
<evidence type="ECO:0000313" key="3">
    <source>
        <dbReference type="Proteomes" id="UP000319980"/>
    </source>
</evidence>
<dbReference type="SUPFAM" id="SSF52833">
    <property type="entry name" value="Thioredoxin-like"/>
    <property type="match status" value="1"/>
</dbReference>
<dbReference type="OrthoDB" id="9785445at2"/>
<feature type="transmembrane region" description="Helical" evidence="1">
    <location>
        <begin position="16"/>
        <end position="36"/>
    </location>
</feature>
<reference evidence="2 3" key="1">
    <citation type="journal article" date="2008" name="Int. J. Syst. Evol. Microbiol.">
        <title>Luteimonas marina sp. nov., isolated from seawater.</title>
        <authorList>
            <person name="Baik K.S."/>
            <person name="Park S.C."/>
            <person name="Kim M.S."/>
            <person name="Kim E.M."/>
            <person name="Park C."/>
            <person name="Chun J."/>
            <person name="Seong C.N."/>
        </authorList>
    </citation>
    <scope>NUCLEOTIDE SEQUENCE [LARGE SCALE GENOMIC DNA]</scope>
    <source>
        <strain evidence="2 3">FR1330</strain>
    </source>
</reference>
<evidence type="ECO:0000256" key="1">
    <source>
        <dbReference type="SAM" id="Phobius"/>
    </source>
</evidence>
<organism evidence="2 3">
    <name type="scientific">Luteimonas marina</name>
    <dbReference type="NCBI Taxonomy" id="488485"/>
    <lineage>
        <taxon>Bacteria</taxon>
        <taxon>Pseudomonadati</taxon>
        <taxon>Pseudomonadota</taxon>
        <taxon>Gammaproteobacteria</taxon>
        <taxon>Lysobacterales</taxon>
        <taxon>Lysobacteraceae</taxon>
        <taxon>Luteimonas</taxon>
    </lineage>
</organism>
<proteinExistence type="predicted"/>
<sequence length="189" mass="20615">MNASVSPQQRGRNRGMLVLIVVIFLGSAIVAGALRFSGWRPAGMKNHGELLDPPGDLRALVPRLQGGGEYRWNPGERTWRIALAPGDGCGAPCVELSRQLDTVWQLFGHRADHVQILWIGTPPDGAVRNAAWRGIEPSPELLAALPRRADPAGTPVYVIDPNGFVILRYPPGFDPGHLREDVGRLLKLK</sequence>
<dbReference type="InterPro" id="IPR036249">
    <property type="entry name" value="Thioredoxin-like_sf"/>
</dbReference>
<dbReference type="Proteomes" id="UP000319980">
    <property type="component" value="Unassembled WGS sequence"/>
</dbReference>
<evidence type="ECO:0000313" key="2">
    <source>
        <dbReference type="EMBL" id="TWT22398.1"/>
    </source>
</evidence>